<evidence type="ECO:0000313" key="1">
    <source>
        <dbReference type="EMBL" id="KAI4455626.1"/>
    </source>
</evidence>
<proteinExistence type="predicted"/>
<dbReference type="Proteomes" id="UP001056778">
    <property type="component" value="Chromosome 9"/>
</dbReference>
<organism evidence="1 2">
    <name type="scientific">Holotrichia oblita</name>
    <name type="common">Chafer beetle</name>
    <dbReference type="NCBI Taxonomy" id="644536"/>
    <lineage>
        <taxon>Eukaryota</taxon>
        <taxon>Metazoa</taxon>
        <taxon>Ecdysozoa</taxon>
        <taxon>Arthropoda</taxon>
        <taxon>Hexapoda</taxon>
        <taxon>Insecta</taxon>
        <taxon>Pterygota</taxon>
        <taxon>Neoptera</taxon>
        <taxon>Endopterygota</taxon>
        <taxon>Coleoptera</taxon>
        <taxon>Polyphaga</taxon>
        <taxon>Scarabaeiformia</taxon>
        <taxon>Scarabaeidae</taxon>
        <taxon>Melolonthinae</taxon>
        <taxon>Holotrichia</taxon>
    </lineage>
</organism>
<sequence length="270" mass="31495">MLKIASTRKVLTESKLDELARRYEECETDLEDSDEQVSENEDEVMRDTDDDESDEIDTNEDHRIEANKTVNELPCKKSKNIILGKNKYKRYDSPFIAKSSRTLQKNIVLRLPGPIGLVKNATDELSTWKLFFDDEIITGIVTNTNREIARQAPKYKNQRFVHTTKNNEIYAQFGLLYLSGALSSNNLYTEEMSEKRFSFLLNSIRFDKETRTERRRNDKFAPIRQIFSKFIENCSKNYTPNEYVTVNARYSAREINLPALILHCSKCYPT</sequence>
<name>A0ACB9SQD7_HOLOL</name>
<keyword evidence="2" id="KW-1185">Reference proteome</keyword>
<reference evidence="1" key="1">
    <citation type="submission" date="2022-04" db="EMBL/GenBank/DDBJ databases">
        <title>Chromosome-scale genome assembly of Holotrichia oblita Faldermann.</title>
        <authorList>
            <person name="Rongchong L."/>
        </authorList>
    </citation>
    <scope>NUCLEOTIDE SEQUENCE</scope>
    <source>
        <strain evidence="1">81SQS9</strain>
    </source>
</reference>
<dbReference type="EMBL" id="CM043023">
    <property type="protein sequence ID" value="KAI4455626.1"/>
    <property type="molecule type" value="Genomic_DNA"/>
</dbReference>
<gene>
    <name evidence="1" type="ORF">MML48_9g00001219</name>
</gene>
<protein>
    <submittedName>
        <fullName evidence="1">Piggybac transposable element-derived protein 4</fullName>
    </submittedName>
</protein>
<accession>A0ACB9SQD7</accession>
<evidence type="ECO:0000313" key="2">
    <source>
        <dbReference type="Proteomes" id="UP001056778"/>
    </source>
</evidence>
<comment type="caution">
    <text evidence="1">The sequence shown here is derived from an EMBL/GenBank/DDBJ whole genome shotgun (WGS) entry which is preliminary data.</text>
</comment>